<accession>A0A9K3PC15</accession>
<dbReference type="PANTHER" id="PTHR47942">
    <property type="entry name" value="TETRATRICOPEPTIDE REPEAT (TPR)-LIKE SUPERFAMILY PROTEIN-RELATED"/>
    <property type="match status" value="1"/>
</dbReference>
<dbReference type="Proteomes" id="UP000693970">
    <property type="component" value="Unassembled WGS sequence"/>
</dbReference>
<evidence type="ECO:0000256" key="1">
    <source>
        <dbReference type="ARBA" id="ARBA00022737"/>
    </source>
</evidence>
<comment type="caution">
    <text evidence="3">The sequence shown here is derived from an EMBL/GenBank/DDBJ whole genome shotgun (WGS) entry which is preliminary data.</text>
</comment>
<evidence type="ECO:0000313" key="3">
    <source>
        <dbReference type="EMBL" id="KAG7341440.1"/>
    </source>
</evidence>
<reference evidence="3" key="1">
    <citation type="journal article" date="2021" name="Sci. Rep.">
        <title>Diploid genomic architecture of Nitzschia inconspicua, an elite biomass production diatom.</title>
        <authorList>
            <person name="Oliver A."/>
            <person name="Podell S."/>
            <person name="Pinowska A."/>
            <person name="Traller J.C."/>
            <person name="Smith S.R."/>
            <person name="McClure R."/>
            <person name="Beliaev A."/>
            <person name="Bohutskyi P."/>
            <person name="Hill E.A."/>
            <person name="Rabines A."/>
            <person name="Zheng H."/>
            <person name="Allen L.Z."/>
            <person name="Kuo A."/>
            <person name="Grigoriev I.V."/>
            <person name="Allen A.E."/>
            <person name="Hazlebeck D."/>
            <person name="Allen E.E."/>
        </authorList>
    </citation>
    <scope>NUCLEOTIDE SEQUENCE</scope>
    <source>
        <strain evidence="3">Hildebrandi</strain>
    </source>
</reference>
<proteinExistence type="predicted"/>
<organism evidence="3 4">
    <name type="scientific">Nitzschia inconspicua</name>
    <dbReference type="NCBI Taxonomy" id="303405"/>
    <lineage>
        <taxon>Eukaryota</taxon>
        <taxon>Sar</taxon>
        <taxon>Stramenopiles</taxon>
        <taxon>Ochrophyta</taxon>
        <taxon>Bacillariophyta</taxon>
        <taxon>Bacillariophyceae</taxon>
        <taxon>Bacillariophycidae</taxon>
        <taxon>Bacillariales</taxon>
        <taxon>Bacillariaceae</taxon>
        <taxon>Nitzschia</taxon>
    </lineage>
</organism>
<evidence type="ECO:0000313" key="4">
    <source>
        <dbReference type="Proteomes" id="UP000693970"/>
    </source>
</evidence>
<dbReference type="InterPro" id="IPR002885">
    <property type="entry name" value="PPR_rpt"/>
</dbReference>
<dbReference type="InterPro" id="IPR051222">
    <property type="entry name" value="PPR/CCM1_RNA-binding"/>
</dbReference>
<name>A0A9K3PC15_9STRA</name>
<dbReference type="NCBIfam" id="TIGR00756">
    <property type="entry name" value="PPR"/>
    <property type="match status" value="1"/>
</dbReference>
<protein>
    <submittedName>
        <fullName evidence="3">PPR: pentatricopeptide repeat domain containing protein</fullName>
    </submittedName>
</protein>
<dbReference type="AlphaFoldDB" id="A0A9K3PC15"/>
<dbReference type="OrthoDB" id="10261556at2759"/>
<sequence>MAQRQRWPLITSLQKVVSLSKTLLMQNGKCSPQCHRQIQHYRSRQQLQQQQQQQQQQYRTFVDYCYRKPVVHWRLSSLSQQQSTEHCHIRSLYKCRRMTYSQHHFQKDDDDMGLESVDRKSNSFSTTKSVTSTTSSSKVSVASMEDKWQAMTKRLIGMTHNSHNNNNNNNHDTDNNDTIPYTVGSLTDAMWVEARQVLQYWMEQGNISLCWKILDRLNYELSMVIAPDSTTRHQLPAVEILNPILKLWKEDLQYHFLNQLESSGELLVEKPLWPSQVAERIRQYQKSRLVQPDKASHCIIMNATVHIQQHVPTTEGVEFVESYFRTWVHDWQESITDKRHSFPEPDSHALGTVIRAWAESDHLDGPERAEAWLKEPFVHSLGILNNPDSAMILYTSIMTAWARIGNPFKANEWMDRIRDETKITDRRCWATLIRAWATYATLHNNNSSALSQPHHFVYPKEKEDRIMAGNHAHKLIEEMTEEIRPLTGTYNVILEMWSKLAESLFVEYNDEEASRMAADRANSLLLRMKNVPPESDSETSLPNPASHYAVLSAFCRSRQPWLAEKLLDTIVQETSNGGSDSALEIQYFSVVISGWSMIDDRLDVGERGDDLFQVAKKCGLVPDSALYCACINCWAKAAEKGNATVKRKAIRRSEALIVEMKEQGIPWNSFAFSELVKVYANCNELEKAQEFLDAWLSEYETTHDPELLPAPIIFTPLLSAWARSNRPHAAIHSLELLRKMQKYNVMPNDFSYAAVINAFGSSKVEDAADIALQLFYEMQTDAGIEPSVYSWSSVIAALAKHDRVDEAEKMLEQMIQGHGARPTAFTFNAVLNGLSRSGRKDSPERAMEWLERMQRLYKENLVTEPPNRHCYNSVLACMAKSGRPGMAEEADALVQYMSNDRNLSPDVFTIHTVMNAWANKGNWSKVLSYYKLLQRRYQNTGKNAPNEVTFGTLWKAVQRAKHLTLDDKVHTMTRLTKEFAKYGVYQSREIMEGMDKLQRRLQNEKNSHS</sequence>
<reference evidence="3" key="2">
    <citation type="submission" date="2021-04" db="EMBL/GenBank/DDBJ databases">
        <authorList>
            <person name="Podell S."/>
        </authorList>
    </citation>
    <scope>NUCLEOTIDE SEQUENCE</scope>
    <source>
        <strain evidence="3">Hildebrandi</strain>
    </source>
</reference>
<dbReference type="EMBL" id="JAGRRH010000026">
    <property type="protein sequence ID" value="KAG7341440.1"/>
    <property type="molecule type" value="Genomic_DNA"/>
</dbReference>
<gene>
    <name evidence="3" type="ORF">IV203_023392</name>
</gene>
<feature type="repeat" description="PPR" evidence="2">
    <location>
        <begin position="787"/>
        <end position="822"/>
    </location>
</feature>
<keyword evidence="4" id="KW-1185">Reference proteome</keyword>
<dbReference type="PROSITE" id="PS51375">
    <property type="entry name" value="PPR"/>
    <property type="match status" value="1"/>
</dbReference>
<evidence type="ECO:0000256" key="2">
    <source>
        <dbReference type="PROSITE-ProRule" id="PRU00708"/>
    </source>
</evidence>
<keyword evidence="1" id="KW-0677">Repeat</keyword>
<dbReference type="Pfam" id="PF13041">
    <property type="entry name" value="PPR_2"/>
    <property type="match status" value="1"/>
</dbReference>
<dbReference type="PANTHER" id="PTHR47942:SF63">
    <property type="entry name" value="PENTATRICOPEPTIDE REPEAT-CONTAINING PROTEIN"/>
    <property type="match status" value="1"/>
</dbReference>